<feature type="domain" description="Protein kinase" evidence="19">
    <location>
        <begin position="488"/>
        <end position="788"/>
    </location>
</feature>
<evidence type="ECO:0000256" key="5">
    <source>
        <dbReference type="ARBA" id="ARBA00022692"/>
    </source>
</evidence>
<accession>A0A8W8JSQ7</accession>
<keyword evidence="8 17" id="KW-1133">Transmembrane helix</keyword>
<protein>
    <recommendedName>
        <fullName evidence="3 16">Guanylate cyclase</fullName>
        <ecNumber evidence="3 16">4.6.1.2</ecNumber>
    </recommendedName>
</protein>
<dbReference type="SUPFAM" id="SSF53822">
    <property type="entry name" value="Periplasmic binding protein-like I"/>
    <property type="match status" value="1"/>
</dbReference>
<dbReference type="PROSITE" id="PS00452">
    <property type="entry name" value="GUANYLATE_CYCLASE_1"/>
    <property type="match status" value="1"/>
</dbReference>
<evidence type="ECO:0000256" key="7">
    <source>
        <dbReference type="ARBA" id="ARBA00022741"/>
    </source>
</evidence>
<dbReference type="Gene3D" id="1.10.510.10">
    <property type="entry name" value="Transferase(Phosphotransferase) domain 1"/>
    <property type="match status" value="1"/>
</dbReference>
<keyword evidence="6 18" id="KW-0732">Signal</keyword>
<dbReference type="FunFam" id="3.30.70.1230:FF:000004">
    <property type="entry name" value="Guanylate cyclase"/>
    <property type="match status" value="1"/>
</dbReference>
<evidence type="ECO:0000256" key="11">
    <source>
        <dbReference type="ARBA" id="ARBA00023170"/>
    </source>
</evidence>
<dbReference type="InterPro" id="IPR018297">
    <property type="entry name" value="A/G_cyclase_CS"/>
</dbReference>
<comment type="catalytic activity">
    <reaction evidence="1 16">
        <text>GTP = 3',5'-cyclic GMP + diphosphate</text>
        <dbReference type="Rhea" id="RHEA:13665"/>
        <dbReference type="ChEBI" id="CHEBI:33019"/>
        <dbReference type="ChEBI" id="CHEBI:37565"/>
        <dbReference type="ChEBI" id="CHEBI:57746"/>
        <dbReference type="EC" id="4.6.1.2"/>
    </reaction>
</comment>
<dbReference type="CDD" id="cd06352">
    <property type="entry name" value="PBP1_NPR_GC-like"/>
    <property type="match status" value="1"/>
</dbReference>
<keyword evidence="11" id="KW-0675">Receptor</keyword>
<dbReference type="InterPro" id="IPR001828">
    <property type="entry name" value="ANF_lig-bd_rcpt"/>
</dbReference>
<evidence type="ECO:0000259" key="20">
    <source>
        <dbReference type="PROSITE" id="PS50125"/>
    </source>
</evidence>
<dbReference type="GO" id="GO:0004383">
    <property type="term" value="F:guanylate cyclase activity"/>
    <property type="evidence" value="ECO:0007669"/>
    <property type="project" value="UniProtKB-EC"/>
</dbReference>
<dbReference type="Gene3D" id="3.40.50.2300">
    <property type="match status" value="3"/>
</dbReference>
<evidence type="ECO:0000256" key="15">
    <source>
        <dbReference type="RuleBase" id="RU000405"/>
    </source>
</evidence>
<dbReference type="PANTHER" id="PTHR11920:SF494">
    <property type="entry name" value="ATRIAL NATRIURETIC PEPTIDE RECEPTOR 2"/>
    <property type="match status" value="1"/>
</dbReference>
<evidence type="ECO:0000256" key="3">
    <source>
        <dbReference type="ARBA" id="ARBA00012202"/>
    </source>
</evidence>
<dbReference type="SUPFAM" id="SSF55073">
    <property type="entry name" value="Nucleotide cyclase"/>
    <property type="match status" value="1"/>
</dbReference>
<dbReference type="PROSITE" id="PS50125">
    <property type="entry name" value="GUANYLATE_CYCLASE_2"/>
    <property type="match status" value="1"/>
</dbReference>
<dbReference type="InterPro" id="IPR050401">
    <property type="entry name" value="Cyclic_nucleotide_synthase"/>
</dbReference>
<dbReference type="InterPro" id="IPR000719">
    <property type="entry name" value="Prot_kinase_dom"/>
</dbReference>
<dbReference type="GO" id="GO:0005524">
    <property type="term" value="F:ATP binding"/>
    <property type="evidence" value="ECO:0007669"/>
    <property type="project" value="InterPro"/>
</dbReference>
<evidence type="ECO:0000313" key="22">
    <source>
        <dbReference type="Proteomes" id="UP000005408"/>
    </source>
</evidence>
<comment type="similarity">
    <text evidence="15">Belongs to the adenylyl cyclase class-4/guanylyl cyclase family.</text>
</comment>
<dbReference type="InterPro" id="IPR011009">
    <property type="entry name" value="Kinase-like_dom_sf"/>
</dbReference>
<sequence>MQLNTLTTFFLSLILKTANSVTDVKVGVLLMTSAAEPFDLRRVGAALDIAFELSESKYGVRFIPKYHNYTGFCPKETVIGHLSELHYVYNVKAVIGPACSATLVAAGRLAQYLKLPIVSGVGDLIIRDPSDADMYTTFTRMSYNLGKLSNSMVEILKEYSWSHIAILYDQDYVFFNLAGGQLAIDLKGIESLPRPLDIPFSATKLKDPGILLQEASQYARFFVIFCSADLLRTFLYRADQLGMTSGGYVFLAMELFPSDWLGYYKLFYRGDYRDTAVTKAYQSLLLLTVRQPDNTEYLQFAEEVKVRSKRDYGYEFKNDEVVNYFITAFYDGAIYLAESYNRTIQDGGSIDDGIAVAQRMWNTTYEGITGPVAIDALGDRIADFDIFHMQDPNTRIFTLIGRFRGATQLYSRVPGVEINWPYGKPPDVPRCGFRNDKCIIQEPPDILLPVTLSFVIFLVISAIVGYIAYRKIRFDAELEKKVFLVSQDELQIKKGDGALHGSFLSKSRLSILTEHSSKGDDAEFQQLFTQVGMCRGNLVAIRKLKLKTVEQNKEVLREFRELYHLQHPNIARFIGVVIENGDNRVLMEYCPRGSLQDIIENDDIDLDWSFRYSIIWDILKGLEYIHSSPIRYHGRLSGTNCVIDSRFMLKLTDFGLPSIYNVEMREQLQDRKSFNMNKLLWTAPELLRKLFNSNQSKDINYQKADIYSFGITLQEIVVRGAPYDGSNLTSEEIIEKVREAPGTMGPFRPEVSQIECTAELRALLQHCWSETPDERPNLAEVFYSLKKMNVNQKGNIMDNLMRRMEQYANNLESIVTERTKAYIDEKRKAEDLLCRLLPPTVAKQLESGNSVDPETFEMVTIYFSDIVGFTTLASRSTPLEVVALLNSLYTCFDNIIHHFDVYKVETIGDAYMVVSGLPVRNGQRHAMEIANMSLSIMKAVQEFKIKHKPDEKLMIRIGINSGPVVAGVVGIAMPRYCLFGDTVNTASRMESTSLAGKIQISESSEKLLQQFGMYDVSCRGEIPIKGKGLMVTYWLEGAQLEVSKS</sequence>
<dbReference type="Pfam" id="PF01094">
    <property type="entry name" value="ANF_receptor"/>
    <property type="match status" value="1"/>
</dbReference>
<evidence type="ECO:0000256" key="16">
    <source>
        <dbReference type="RuleBase" id="RU003431"/>
    </source>
</evidence>
<proteinExistence type="inferred from homology"/>
<keyword evidence="5 17" id="KW-0812">Transmembrane</keyword>
<dbReference type="GO" id="GO:0007168">
    <property type="term" value="P:receptor guanylyl cyclase signaling pathway"/>
    <property type="evidence" value="ECO:0007669"/>
    <property type="project" value="TreeGrafter"/>
</dbReference>
<dbReference type="Proteomes" id="UP000005408">
    <property type="component" value="Unassembled WGS sequence"/>
</dbReference>
<dbReference type="CDD" id="cd07302">
    <property type="entry name" value="CHD"/>
    <property type="match status" value="1"/>
</dbReference>
<keyword evidence="14 16" id="KW-0141">cGMP biosynthesis</keyword>
<evidence type="ECO:0000256" key="9">
    <source>
        <dbReference type="ARBA" id="ARBA00023134"/>
    </source>
</evidence>
<organism evidence="21 22">
    <name type="scientific">Magallana gigas</name>
    <name type="common">Pacific oyster</name>
    <name type="synonym">Crassostrea gigas</name>
    <dbReference type="NCBI Taxonomy" id="29159"/>
    <lineage>
        <taxon>Eukaryota</taxon>
        <taxon>Metazoa</taxon>
        <taxon>Spiralia</taxon>
        <taxon>Lophotrochozoa</taxon>
        <taxon>Mollusca</taxon>
        <taxon>Bivalvia</taxon>
        <taxon>Autobranchia</taxon>
        <taxon>Pteriomorphia</taxon>
        <taxon>Ostreida</taxon>
        <taxon>Ostreoidea</taxon>
        <taxon>Ostreidae</taxon>
        <taxon>Magallana</taxon>
    </lineage>
</organism>
<dbReference type="PROSITE" id="PS50011">
    <property type="entry name" value="PROTEIN_KINASE_DOM"/>
    <property type="match status" value="1"/>
</dbReference>
<dbReference type="Pfam" id="PF07714">
    <property type="entry name" value="PK_Tyr_Ser-Thr"/>
    <property type="match status" value="1"/>
</dbReference>
<evidence type="ECO:0000259" key="19">
    <source>
        <dbReference type="PROSITE" id="PS50011"/>
    </source>
</evidence>
<reference evidence="21" key="1">
    <citation type="submission" date="2022-08" db="UniProtKB">
        <authorList>
            <consortium name="EnsemblMetazoa"/>
        </authorList>
    </citation>
    <scope>IDENTIFICATION</scope>
    <source>
        <strain evidence="21">05x7-T-G4-1.051#20</strain>
    </source>
</reference>
<dbReference type="InterPro" id="IPR001054">
    <property type="entry name" value="A/G_cyclase"/>
</dbReference>
<evidence type="ECO:0000256" key="17">
    <source>
        <dbReference type="SAM" id="Phobius"/>
    </source>
</evidence>
<dbReference type="AlphaFoldDB" id="A0A8W8JSQ7"/>
<dbReference type="InterPro" id="IPR001245">
    <property type="entry name" value="Ser-Thr/Tyr_kinase_cat_dom"/>
</dbReference>
<evidence type="ECO:0000256" key="6">
    <source>
        <dbReference type="ARBA" id="ARBA00022729"/>
    </source>
</evidence>
<keyword evidence="10 17" id="KW-0472">Membrane</keyword>
<evidence type="ECO:0000256" key="13">
    <source>
        <dbReference type="ARBA" id="ARBA00023239"/>
    </source>
</evidence>
<keyword evidence="13 15" id="KW-0456">Lyase</keyword>
<dbReference type="InterPro" id="IPR001170">
    <property type="entry name" value="ANPR/GUC"/>
</dbReference>
<dbReference type="GO" id="GO:0005886">
    <property type="term" value="C:plasma membrane"/>
    <property type="evidence" value="ECO:0007669"/>
    <property type="project" value="UniProtKB-SubCell"/>
</dbReference>
<evidence type="ECO:0000256" key="18">
    <source>
        <dbReference type="SAM" id="SignalP"/>
    </source>
</evidence>
<keyword evidence="12" id="KW-0325">Glycoprotein</keyword>
<dbReference type="GO" id="GO:0001653">
    <property type="term" value="F:peptide receptor activity"/>
    <property type="evidence" value="ECO:0007669"/>
    <property type="project" value="TreeGrafter"/>
</dbReference>
<evidence type="ECO:0000256" key="14">
    <source>
        <dbReference type="ARBA" id="ARBA00023293"/>
    </source>
</evidence>
<dbReference type="GO" id="GO:0004672">
    <property type="term" value="F:protein kinase activity"/>
    <property type="evidence" value="ECO:0007669"/>
    <property type="project" value="InterPro"/>
</dbReference>
<keyword evidence="9" id="KW-0342">GTP-binding</keyword>
<dbReference type="InterPro" id="IPR029787">
    <property type="entry name" value="Nucleotide_cyclase"/>
</dbReference>
<dbReference type="GO" id="GO:0004016">
    <property type="term" value="F:adenylate cyclase activity"/>
    <property type="evidence" value="ECO:0007669"/>
    <property type="project" value="TreeGrafter"/>
</dbReference>
<name>A0A8W8JSQ7_MAGGI</name>
<dbReference type="EC" id="4.6.1.2" evidence="3 16"/>
<dbReference type="PRINTS" id="PR00255">
    <property type="entry name" value="NATPEPTIDER"/>
</dbReference>
<evidence type="ECO:0000256" key="8">
    <source>
        <dbReference type="ARBA" id="ARBA00022989"/>
    </source>
</evidence>
<dbReference type="InterPro" id="IPR028082">
    <property type="entry name" value="Peripla_BP_I"/>
</dbReference>
<dbReference type="PANTHER" id="PTHR11920">
    <property type="entry name" value="GUANYLYL CYCLASE"/>
    <property type="match status" value="1"/>
</dbReference>
<evidence type="ECO:0000256" key="12">
    <source>
        <dbReference type="ARBA" id="ARBA00023180"/>
    </source>
</evidence>
<evidence type="ECO:0000256" key="1">
    <source>
        <dbReference type="ARBA" id="ARBA00001436"/>
    </source>
</evidence>
<keyword evidence="7" id="KW-0547">Nucleotide-binding</keyword>
<feature type="signal peptide" evidence="18">
    <location>
        <begin position="1"/>
        <end position="20"/>
    </location>
</feature>
<dbReference type="GO" id="GO:0035556">
    <property type="term" value="P:intracellular signal transduction"/>
    <property type="evidence" value="ECO:0007669"/>
    <property type="project" value="InterPro"/>
</dbReference>
<evidence type="ECO:0000313" key="21">
    <source>
        <dbReference type="EnsemblMetazoa" id="G20855.1:cds"/>
    </source>
</evidence>
<feature type="chain" id="PRO_5036447638" description="Guanylate cyclase" evidence="18">
    <location>
        <begin position="21"/>
        <end position="1045"/>
    </location>
</feature>
<evidence type="ECO:0000256" key="2">
    <source>
        <dbReference type="ARBA" id="ARBA00004251"/>
    </source>
</evidence>
<comment type="subcellular location">
    <subcellularLocation>
        <location evidence="2">Cell membrane</location>
        <topology evidence="2">Single-pass type I membrane protein</topology>
    </subcellularLocation>
</comment>
<evidence type="ECO:0000256" key="10">
    <source>
        <dbReference type="ARBA" id="ARBA00023136"/>
    </source>
</evidence>
<dbReference type="SUPFAM" id="SSF56112">
    <property type="entry name" value="Protein kinase-like (PK-like)"/>
    <property type="match status" value="1"/>
</dbReference>
<keyword evidence="22" id="KW-1185">Reference proteome</keyword>
<feature type="domain" description="Guanylate cyclase" evidence="20">
    <location>
        <begin position="860"/>
        <end position="990"/>
    </location>
</feature>
<dbReference type="GO" id="GO:0005525">
    <property type="term" value="F:GTP binding"/>
    <property type="evidence" value="ECO:0007669"/>
    <property type="project" value="UniProtKB-KW"/>
</dbReference>
<keyword evidence="4" id="KW-1003">Cell membrane</keyword>
<feature type="transmembrane region" description="Helical" evidence="17">
    <location>
        <begin position="446"/>
        <end position="469"/>
    </location>
</feature>
<dbReference type="EnsemblMetazoa" id="G20855.1">
    <property type="protein sequence ID" value="G20855.1:cds"/>
    <property type="gene ID" value="G20855"/>
</dbReference>
<dbReference type="Gene3D" id="3.30.70.1230">
    <property type="entry name" value="Nucleotide cyclase"/>
    <property type="match status" value="1"/>
</dbReference>
<dbReference type="Gene3D" id="6.10.250.780">
    <property type="match status" value="1"/>
</dbReference>
<dbReference type="Pfam" id="PF00211">
    <property type="entry name" value="Guanylate_cyc"/>
    <property type="match status" value="1"/>
</dbReference>
<evidence type="ECO:0000256" key="4">
    <source>
        <dbReference type="ARBA" id="ARBA00022475"/>
    </source>
</evidence>
<dbReference type="SMART" id="SM00044">
    <property type="entry name" value="CYCc"/>
    <property type="match status" value="1"/>
</dbReference>